<organism evidence="2 3">
    <name type="scientific">Petrolisthes cinctipes</name>
    <name type="common">Flat porcelain crab</name>
    <dbReference type="NCBI Taxonomy" id="88211"/>
    <lineage>
        <taxon>Eukaryota</taxon>
        <taxon>Metazoa</taxon>
        <taxon>Ecdysozoa</taxon>
        <taxon>Arthropoda</taxon>
        <taxon>Crustacea</taxon>
        <taxon>Multicrustacea</taxon>
        <taxon>Malacostraca</taxon>
        <taxon>Eumalacostraca</taxon>
        <taxon>Eucarida</taxon>
        <taxon>Decapoda</taxon>
        <taxon>Pleocyemata</taxon>
        <taxon>Anomura</taxon>
        <taxon>Galatheoidea</taxon>
        <taxon>Porcellanidae</taxon>
        <taxon>Petrolisthes</taxon>
    </lineage>
</organism>
<gene>
    <name evidence="2" type="ORF">Pcinc_042241</name>
</gene>
<protein>
    <submittedName>
        <fullName evidence="2">Uncharacterized protein</fullName>
    </submittedName>
</protein>
<keyword evidence="3" id="KW-1185">Reference proteome</keyword>
<reference evidence="2" key="1">
    <citation type="submission" date="2023-10" db="EMBL/GenBank/DDBJ databases">
        <title>Genome assemblies of two species of porcelain crab, Petrolisthes cinctipes and Petrolisthes manimaculis (Anomura: Porcellanidae).</title>
        <authorList>
            <person name="Angst P."/>
        </authorList>
    </citation>
    <scope>NUCLEOTIDE SEQUENCE</scope>
    <source>
        <strain evidence="2">PB745_01</strain>
        <tissue evidence="2">Gill</tissue>
    </source>
</reference>
<feature type="region of interest" description="Disordered" evidence="1">
    <location>
        <begin position="26"/>
        <end position="59"/>
    </location>
</feature>
<proteinExistence type="predicted"/>
<evidence type="ECO:0000313" key="3">
    <source>
        <dbReference type="Proteomes" id="UP001286313"/>
    </source>
</evidence>
<evidence type="ECO:0000256" key="1">
    <source>
        <dbReference type="SAM" id="MobiDB-lite"/>
    </source>
</evidence>
<sequence>MSGNKETYLAIDCSVYFGNLLPDPLTHSQDPSRGNRHKEPFKKQSRIIQEEDKEAGNAIHRPMKRMQTLWVDLSKRKLVCQAMEVELVIKPALNWSSSTAKLQYVVGRDEMNNIAI</sequence>
<evidence type="ECO:0000313" key="2">
    <source>
        <dbReference type="EMBL" id="KAK3851083.1"/>
    </source>
</evidence>
<dbReference type="Proteomes" id="UP001286313">
    <property type="component" value="Unassembled WGS sequence"/>
</dbReference>
<accession>A0AAE1EH65</accession>
<dbReference type="EMBL" id="JAWQEG010008053">
    <property type="protein sequence ID" value="KAK3851083.1"/>
    <property type="molecule type" value="Genomic_DNA"/>
</dbReference>
<comment type="caution">
    <text evidence="2">The sequence shown here is derived from an EMBL/GenBank/DDBJ whole genome shotgun (WGS) entry which is preliminary data.</text>
</comment>
<dbReference type="AlphaFoldDB" id="A0AAE1EH65"/>
<name>A0AAE1EH65_PETCI</name>